<sequence>MSNGEAISCCSLHCRRESLAYAEHHVALVIPAQWLKAASVRSVELRSTTSAASTRRVHRLLFRSFGSWTCCNVRLQAHKVTITRTVPHPFLSPALDQGGTAIGLPERPEAEPPQARYRTGYLICHRHAIRHSMSLDAPEADHVQEMSFRSPLLCHFRLDHAQLDAGLLP</sequence>
<dbReference type="EMBL" id="ML996706">
    <property type="protein sequence ID" value="KAF2396539.1"/>
    <property type="molecule type" value="Genomic_DNA"/>
</dbReference>
<accession>A0A6G1HL09</accession>
<gene>
    <name evidence="1" type="ORF">EJ06DRAFT_223606</name>
</gene>
<dbReference type="Proteomes" id="UP000799640">
    <property type="component" value="Unassembled WGS sequence"/>
</dbReference>
<keyword evidence="2" id="KW-1185">Reference proteome</keyword>
<protein>
    <submittedName>
        <fullName evidence="1">Uncharacterized protein</fullName>
    </submittedName>
</protein>
<dbReference type="AlphaFoldDB" id="A0A6G1HL09"/>
<reference evidence="1" key="1">
    <citation type="journal article" date="2020" name="Stud. Mycol.">
        <title>101 Dothideomycetes genomes: a test case for predicting lifestyles and emergence of pathogens.</title>
        <authorList>
            <person name="Haridas S."/>
            <person name="Albert R."/>
            <person name="Binder M."/>
            <person name="Bloem J."/>
            <person name="Labutti K."/>
            <person name="Salamov A."/>
            <person name="Andreopoulos B."/>
            <person name="Baker S."/>
            <person name="Barry K."/>
            <person name="Bills G."/>
            <person name="Bluhm B."/>
            <person name="Cannon C."/>
            <person name="Castanera R."/>
            <person name="Culley D."/>
            <person name="Daum C."/>
            <person name="Ezra D."/>
            <person name="Gonzalez J."/>
            <person name="Henrissat B."/>
            <person name="Kuo A."/>
            <person name="Liang C."/>
            <person name="Lipzen A."/>
            <person name="Lutzoni F."/>
            <person name="Magnuson J."/>
            <person name="Mondo S."/>
            <person name="Nolan M."/>
            <person name="Ohm R."/>
            <person name="Pangilinan J."/>
            <person name="Park H.-J."/>
            <person name="Ramirez L."/>
            <person name="Alfaro M."/>
            <person name="Sun H."/>
            <person name="Tritt A."/>
            <person name="Yoshinaga Y."/>
            <person name="Zwiers L.-H."/>
            <person name="Turgeon B."/>
            <person name="Goodwin S."/>
            <person name="Spatafora J."/>
            <person name="Crous P."/>
            <person name="Grigoriev I."/>
        </authorList>
    </citation>
    <scope>NUCLEOTIDE SEQUENCE</scope>
    <source>
        <strain evidence="1">CBS 262.69</strain>
    </source>
</reference>
<name>A0A6G1HL09_9PEZI</name>
<organism evidence="1 2">
    <name type="scientific">Trichodelitschia bisporula</name>
    <dbReference type="NCBI Taxonomy" id="703511"/>
    <lineage>
        <taxon>Eukaryota</taxon>
        <taxon>Fungi</taxon>
        <taxon>Dikarya</taxon>
        <taxon>Ascomycota</taxon>
        <taxon>Pezizomycotina</taxon>
        <taxon>Dothideomycetes</taxon>
        <taxon>Dothideomycetes incertae sedis</taxon>
        <taxon>Phaeotrichales</taxon>
        <taxon>Phaeotrichaceae</taxon>
        <taxon>Trichodelitschia</taxon>
    </lineage>
</organism>
<evidence type="ECO:0000313" key="1">
    <source>
        <dbReference type="EMBL" id="KAF2396539.1"/>
    </source>
</evidence>
<proteinExistence type="predicted"/>
<evidence type="ECO:0000313" key="2">
    <source>
        <dbReference type="Proteomes" id="UP000799640"/>
    </source>
</evidence>